<organism evidence="8 9">
    <name type="scientific">Myxozyma melibiosi</name>
    <dbReference type="NCBI Taxonomy" id="54550"/>
    <lineage>
        <taxon>Eukaryota</taxon>
        <taxon>Fungi</taxon>
        <taxon>Dikarya</taxon>
        <taxon>Ascomycota</taxon>
        <taxon>Saccharomycotina</taxon>
        <taxon>Lipomycetes</taxon>
        <taxon>Lipomycetales</taxon>
        <taxon>Lipomycetaceae</taxon>
        <taxon>Myxozyma</taxon>
    </lineage>
</organism>
<keyword evidence="1 4" id="KW-0489">Methyltransferase</keyword>
<comment type="similarity">
    <text evidence="4">Belongs to the class I-like SAM-binding methyltransferase superfamily.</text>
</comment>
<dbReference type="CDD" id="cd02440">
    <property type="entry name" value="AdoMet_MTases"/>
    <property type="match status" value="1"/>
</dbReference>
<evidence type="ECO:0000256" key="2">
    <source>
        <dbReference type="ARBA" id="ARBA00022679"/>
    </source>
</evidence>
<dbReference type="Pfam" id="PF17286">
    <property type="entry name" value="PRMT5_C"/>
    <property type="match status" value="1"/>
</dbReference>
<keyword evidence="2 4" id="KW-0808">Transferase</keyword>
<name>A0ABR1FD92_9ASCO</name>
<dbReference type="InterPro" id="IPR025799">
    <property type="entry name" value="Arg_MeTrfase"/>
</dbReference>
<accession>A0ABR1FD92</accession>
<gene>
    <name evidence="8" type="ORF">BZA70DRAFT_25410</name>
</gene>
<comment type="caution">
    <text evidence="8">The sequence shown here is derived from an EMBL/GenBank/DDBJ whole genome shotgun (WGS) entry which is preliminary data.</text>
</comment>
<dbReference type="EMBL" id="JBBJBU010000001">
    <property type="protein sequence ID" value="KAK7207790.1"/>
    <property type="molecule type" value="Genomic_DNA"/>
</dbReference>
<dbReference type="GeneID" id="90036262"/>
<dbReference type="InterPro" id="IPR007857">
    <property type="entry name" value="Arg_MeTrfase_PRMT5"/>
</dbReference>
<dbReference type="PANTHER" id="PTHR10738">
    <property type="entry name" value="PROTEIN ARGININE N-METHYLTRANSFERASE 5"/>
    <property type="match status" value="1"/>
</dbReference>
<evidence type="ECO:0000259" key="6">
    <source>
        <dbReference type="Pfam" id="PF17285"/>
    </source>
</evidence>
<evidence type="ECO:0000256" key="1">
    <source>
        <dbReference type="ARBA" id="ARBA00022603"/>
    </source>
</evidence>
<dbReference type="Pfam" id="PF17285">
    <property type="entry name" value="PRMT5_TIM"/>
    <property type="match status" value="1"/>
</dbReference>
<feature type="domain" description="PRMT5 arginine-N-methyltransferase" evidence="5">
    <location>
        <begin position="314"/>
        <end position="475"/>
    </location>
</feature>
<dbReference type="SUPFAM" id="SSF53335">
    <property type="entry name" value="S-adenosyl-L-methionine-dependent methyltransferases"/>
    <property type="match status" value="1"/>
</dbReference>
<protein>
    <recommendedName>
        <fullName evidence="4">Protein arginine N-methyltransferase</fullName>
    </recommendedName>
</protein>
<dbReference type="InterPro" id="IPR035248">
    <property type="entry name" value="PRMT5_C"/>
</dbReference>
<sequence>MPNSASVSADPSALYYVGIQPEQSVLESSFSSDDILTAVADGYDVLALPVTNPSFRARVTSLASPPPSTAQPYPIIAPPTLSEVNLPPDSPYTPHVFALASKWIELDSNDERVANLSAQILKHELAYAAFCGIAYVVVPGPKRRNNVSRYAEALSSALQAAPFTNIVLHLAMAEYVEDDQASSVLNDQMSIWDIWNSIRTMCDYPSRLSVGLQVPPRLPTQAVLSRWFAEPVTILFISGKVFLHNSKGYPVLSKAHQYFMFKFLKLRPYTILQDIRESTQVRINRKPSSKDDESAYLIYVRHLHTTLPPPTAIEKFGASYEDYLQNPLQPLSDDLESKTYEVFEKDPVKYDQYEKAIYQALLKSKDSSPLTVAVLGAGRGPLVARALKAAKSAGVSINTFAVEKNPSAYVYLQKRKELEWGDSVEVVFGDIRSWRPAHGADILISELLGSFGDNELSPECLDGVKGVLKPSGIMIPQSYTAHLTPAMSPKLYATIKAQNKDEAAHTPYVVLLQAVDLLSSSIHQAWEFSHATTTKSKPATLYEVDTSLQATSISGGNRVGTSNEHNARYSKGRFLCENRGVMHGFAGYFESVLYNDVEISTRPDTINKKSKDMVSWFPIWFPLPEPLYVPDNSEIEISIWRKTDNRKVWYEWSVETFVSLPGATSDRHLSSSSATAYASSSRRIRLACSQLCNPNGKFSSMNL</sequence>
<dbReference type="InterPro" id="IPR035075">
    <property type="entry name" value="PRMT5"/>
</dbReference>
<dbReference type="PANTHER" id="PTHR10738:SF0">
    <property type="entry name" value="PROTEIN ARGININE N-METHYLTRANSFERASE 5"/>
    <property type="match status" value="1"/>
</dbReference>
<evidence type="ECO:0000313" key="8">
    <source>
        <dbReference type="EMBL" id="KAK7207790.1"/>
    </source>
</evidence>
<reference evidence="8 9" key="1">
    <citation type="submission" date="2024-03" db="EMBL/GenBank/DDBJ databases">
        <title>Genome-scale model development and genomic sequencing of the oleaginous clade Lipomyces.</title>
        <authorList>
            <consortium name="Lawrence Berkeley National Laboratory"/>
            <person name="Czajka J.J."/>
            <person name="Han Y."/>
            <person name="Kim J."/>
            <person name="Mondo S.J."/>
            <person name="Hofstad B.A."/>
            <person name="Robles A."/>
            <person name="Haridas S."/>
            <person name="Riley R."/>
            <person name="LaButti K."/>
            <person name="Pangilinan J."/>
            <person name="Andreopoulos W."/>
            <person name="Lipzen A."/>
            <person name="Yan J."/>
            <person name="Wang M."/>
            <person name="Ng V."/>
            <person name="Grigoriev I.V."/>
            <person name="Spatafora J.W."/>
            <person name="Magnuson J.K."/>
            <person name="Baker S.E."/>
            <person name="Pomraning K.R."/>
        </authorList>
    </citation>
    <scope>NUCLEOTIDE SEQUENCE [LARGE SCALE GENOMIC DNA]</scope>
    <source>
        <strain evidence="8 9">Phaff 52-87</strain>
    </source>
</reference>
<dbReference type="PIRSF" id="PIRSF015894">
    <property type="entry name" value="Skb1_MeTrfase"/>
    <property type="match status" value="1"/>
</dbReference>
<dbReference type="Gene3D" id="2.70.160.11">
    <property type="entry name" value="Hnrnp arginine n-methyltransferase1"/>
    <property type="match status" value="1"/>
</dbReference>
<dbReference type="PROSITE" id="PS51678">
    <property type="entry name" value="SAM_MT_PRMT"/>
    <property type="match status" value="1"/>
</dbReference>
<evidence type="ECO:0000259" key="5">
    <source>
        <dbReference type="Pfam" id="PF05185"/>
    </source>
</evidence>
<keyword evidence="3 4" id="KW-0949">S-adenosyl-L-methionine</keyword>
<proteinExistence type="inferred from homology"/>
<dbReference type="InterPro" id="IPR035247">
    <property type="entry name" value="PRMT5_TIM"/>
</dbReference>
<evidence type="ECO:0000313" key="9">
    <source>
        <dbReference type="Proteomes" id="UP001498771"/>
    </source>
</evidence>
<dbReference type="Gene3D" id="3.40.50.150">
    <property type="entry name" value="Vaccinia Virus protein VP39"/>
    <property type="match status" value="1"/>
</dbReference>
<dbReference type="Gene3D" id="3.20.20.150">
    <property type="entry name" value="Divalent-metal-dependent TIM barrel enzymes"/>
    <property type="match status" value="1"/>
</dbReference>
<feature type="domain" description="PRMT5 TIM barrel" evidence="6">
    <location>
        <begin position="42"/>
        <end position="305"/>
    </location>
</feature>
<dbReference type="InterPro" id="IPR029063">
    <property type="entry name" value="SAM-dependent_MTases_sf"/>
</dbReference>
<dbReference type="Pfam" id="PF05185">
    <property type="entry name" value="PRMT5"/>
    <property type="match status" value="1"/>
</dbReference>
<dbReference type="Proteomes" id="UP001498771">
    <property type="component" value="Unassembled WGS sequence"/>
</dbReference>
<evidence type="ECO:0000259" key="7">
    <source>
        <dbReference type="Pfam" id="PF17286"/>
    </source>
</evidence>
<dbReference type="RefSeq" id="XP_064770823.1">
    <property type="nucleotide sequence ID" value="XM_064910750.1"/>
</dbReference>
<evidence type="ECO:0000256" key="3">
    <source>
        <dbReference type="ARBA" id="ARBA00022691"/>
    </source>
</evidence>
<evidence type="ECO:0000256" key="4">
    <source>
        <dbReference type="PIRNR" id="PIRNR015894"/>
    </source>
</evidence>
<keyword evidence="9" id="KW-1185">Reference proteome</keyword>
<feature type="domain" description="PRMT5 oligomerisation" evidence="7">
    <location>
        <begin position="478"/>
        <end position="677"/>
    </location>
</feature>